<evidence type="ECO:0000313" key="3">
    <source>
        <dbReference type="Proteomes" id="UP000265926"/>
    </source>
</evidence>
<dbReference type="InterPro" id="IPR036691">
    <property type="entry name" value="Endo/exonu/phosph_ase_sf"/>
</dbReference>
<dbReference type="OrthoDB" id="596345at2"/>
<dbReference type="GO" id="GO:0006506">
    <property type="term" value="P:GPI anchor biosynthetic process"/>
    <property type="evidence" value="ECO:0007669"/>
    <property type="project" value="TreeGrafter"/>
</dbReference>
<dbReference type="Proteomes" id="UP000265926">
    <property type="component" value="Unassembled WGS sequence"/>
</dbReference>
<gene>
    <name evidence="2" type="ORF">D1614_11370</name>
</gene>
<keyword evidence="3" id="KW-1185">Reference proteome</keyword>
<dbReference type="AlphaFoldDB" id="A0A399T3G6"/>
<dbReference type="EMBL" id="QWGR01000005">
    <property type="protein sequence ID" value="RIJ48433.1"/>
    <property type="molecule type" value="Genomic_DNA"/>
</dbReference>
<dbReference type="PANTHER" id="PTHR14859">
    <property type="entry name" value="CALCOFLUOR WHITE HYPERSENSITIVE PROTEIN PRECURSOR"/>
    <property type="match status" value="1"/>
</dbReference>
<dbReference type="SUPFAM" id="SSF56219">
    <property type="entry name" value="DNase I-like"/>
    <property type="match status" value="1"/>
</dbReference>
<name>A0A399T3G6_9BACT</name>
<accession>A0A399T3G6</accession>
<organism evidence="2 3">
    <name type="scientific">Maribellus luteus</name>
    <dbReference type="NCBI Taxonomy" id="2305463"/>
    <lineage>
        <taxon>Bacteria</taxon>
        <taxon>Pseudomonadati</taxon>
        <taxon>Bacteroidota</taxon>
        <taxon>Bacteroidia</taxon>
        <taxon>Marinilabiliales</taxon>
        <taxon>Prolixibacteraceae</taxon>
        <taxon>Maribellus</taxon>
    </lineage>
</organism>
<evidence type="ECO:0000259" key="1">
    <source>
        <dbReference type="Pfam" id="PF03372"/>
    </source>
</evidence>
<dbReference type="Pfam" id="PF03372">
    <property type="entry name" value="Exo_endo_phos"/>
    <property type="match status" value="1"/>
</dbReference>
<evidence type="ECO:0000313" key="2">
    <source>
        <dbReference type="EMBL" id="RIJ48433.1"/>
    </source>
</evidence>
<dbReference type="Gene3D" id="3.60.10.10">
    <property type="entry name" value="Endonuclease/exonuclease/phosphatase"/>
    <property type="match status" value="1"/>
</dbReference>
<feature type="domain" description="Endonuclease/exonuclease/phosphatase" evidence="1">
    <location>
        <begin position="21"/>
        <end position="240"/>
    </location>
</feature>
<reference evidence="2 3" key="1">
    <citation type="submission" date="2018-08" db="EMBL/GenBank/DDBJ databases">
        <title>Pallidiluteibacterium maritimus gen. nov., sp. nov., isolated from coastal sediment.</title>
        <authorList>
            <person name="Zhou L.Y."/>
        </authorList>
    </citation>
    <scope>NUCLEOTIDE SEQUENCE [LARGE SCALE GENOMIC DNA]</scope>
    <source>
        <strain evidence="2 3">XSD2</strain>
    </source>
</reference>
<dbReference type="PANTHER" id="PTHR14859:SF15">
    <property type="entry name" value="ENDONUCLEASE_EXONUCLEASE_PHOSPHATASE DOMAIN-CONTAINING PROTEIN"/>
    <property type="match status" value="1"/>
</dbReference>
<dbReference type="InterPro" id="IPR005135">
    <property type="entry name" value="Endo/exonuclease/phosphatase"/>
</dbReference>
<dbReference type="InterPro" id="IPR051916">
    <property type="entry name" value="GPI-anchor_lipid_remodeler"/>
</dbReference>
<sequence>MLGFSGYSQNYGQKNNTVRVLTFNILHGATTQGDFDLDKLAALIKDADADIVALQEVDFKTGRAKGYDLVTELGWRTKMSPLFGIAMPYNGGAYGEGVLTKMPILESKNVPLPHSPGNEPRAALSVLVELASGDTIRFVATHLEHQVNSTDRIDQVKKIKAEFANDRFPAILAGDLNATPESEPLSILKKHWTDSSQKTSFLTFPSDAPEIKIDYILFSPAQKWEVIESQAICDTIASDHCAVLSVLRLKKN</sequence>
<comment type="caution">
    <text evidence="2">The sequence shown here is derived from an EMBL/GenBank/DDBJ whole genome shotgun (WGS) entry which is preliminary data.</text>
</comment>
<proteinExistence type="predicted"/>
<dbReference type="GO" id="GO:0016020">
    <property type="term" value="C:membrane"/>
    <property type="evidence" value="ECO:0007669"/>
    <property type="project" value="GOC"/>
</dbReference>
<protein>
    <recommendedName>
        <fullName evidence="1">Endonuclease/exonuclease/phosphatase domain-containing protein</fullName>
    </recommendedName>
</protein>
<dbReference type="GO" id="GO:0003824">
    <property type="term" value="F:catalytic activity"/>
    <property type="evidence" value="ECO:0007669"/>
    <property type="project" value="InterPro"/>
</dbReference>